<dbReference type="InterPro" id="IPR058192">
    <property type="entry name" value="WHD_ROQ1-like"/>
</dbReference>
<keyword evidence="1" id="KW-0677">Repeat</keyword>
<dbReference type="PANTHER" id="PTHR11017">
    <property type="entry name" value="LEUCINE-RICH REPEAT-CONTAINING PROTEIN"/>
    <property type="match status" value="1"/>
</dbReference>
<sequence>MTKGLEEDYKEIFLDIACILKSWKKEKAVRALESCRFHARNGLRVLEQKSLMTISKFGYLDMHDNLEEMGKNIVRRLHPDDPNKRMVNHCRIAKQVWMCIVLTENGILMKLAGTPNALQYVDWLVLTKLAILDLHHSRLRTLDLGLTPNCESLFLKRCYDLVEVSIRVECLKLVSLDLNGTKLRTLDLSLTPNLEDCNELAEIHMPAASLKLKQVNLHNSKLRSLKRWQVPNIEKLSLQNCFDLRELHMPEGCPKLRFHYLSGSKLRTLDTGLTPDLKRLYLKGCSSLVELLDPSGCRKTLVYLDLSGCWRFKSFLFDKSRKPKFDSLPELDLIAESIDVCQLHRDNYLPKFRLRCVYIEYIPLGTGNLREDGIITPKWRYDLAGMSSTALCMLSPFPSSWRWVKC</sequence>
<reference evidence="3 4" key="1">
    <citation type="journal article" date="2018" name="Mol. Plant">
        <title>The genome of Artemisia annua provides insight into the evolution of Asteraceae family and artemisinin biosynthesis.</title>
        <authorList>
            <person name="Shen Q."/>
            <person name="Zhang L."/>
            <person name="Liao Z."/>
            <person name="Wang S."/>
            <person name="Yan T."/>
            <person name="Shi P."/>
            <person name="Liu M."/>
            <person name="Fu X."/>
            <person name="Pan Q."/>
            <person name="Wang Y."/>
            <person name="Lv Z."/>
            <person name="Lu X."/>
            <person name="Zhang F."/>
            <person name="Jiang W."/>
            <person name="Ma Y."/>
            <person name="Chen M."/>
            <person name="Hao X."/>
            <person name="Li L."/>
            <person name="Tang Y."/>
            <person name="Lv G."/>
            <person name="Zhou Y."/>
            <person name="Sun X."/>
            <person name="Brodelius P.E."/>
            <person name="Rose J.K.C."/>
            <person name="Tang K."/>
        </authorList>
    </citation>
    <scope>NUCLEOTIDE SEQUENCE [LARGE SCALE GENOMIC DNA]</scope>
    <source>
        <strain evidence="4">cv. Huhao1</strain>
        <tissue evidence="3">Leaf</tissue>
    </source>
</reference>
<evidence type="ECO:0000259" key="2">
    <source>
        <dbReference type="Pfam" id="PF23282"/>
    </source>
</evidence>
<dbReference type="PANTHER" id="PTHR11017:SF544">
    <property type="entry name" value="ADP-RIBOSYL CYCLASE_CYCLIC ADP-RIBOSE HYDROLASE"/>
    <property type="match status" value="1"/>
</dbReference>
<dbReference type="Gene3D" id="3.80.10.10">
    <property type="entry name" value="Ribonuclease Inhibitor"/>
    <property type="match status" value="1"/>
</dbReference>
<evidence type="ECO:0000256" key="1">
    <source>
        <dbReference type="ARBA" id="ARBA00022737"/>
    </source>
</evidence>
<organism evidence="3 4">
    <name type="scientific">Artemisia annua</name>
    <name type="common">Sweet wormwood</name>
    <dbReference type="NCBI Taxonomy" id="35608"/>
    <lineage>
        <taxon>Eukaryota</taxon>
        <taxon>Viridiplantae</taxon>
        <taxon>Streptophyta</taxon>
        <taxon>Embryophyta</taxon>
        <taxon>Tracheophyta</taxon>
        <taxon>Spermatophyta</taxon>
        <taxon>Magnoliopsida</taxon>
        <taxon>eudicotyledons</taxon>
        <taxon>Gunneridae</taxon>
        <taxon>Pentapetalae</taxon>
        <taxon>asterids</taxon>
        <taxon>campanulids</taxon>
        <taxon>Asterales</taxon>
        <taxon>Asteraceae</taxon>
        <taxon>Asteroideae</taxon>
        <taxon>Anthemideae</taxon>
        <taxon>Artemisiinae</taxon>
        <taxon>Artemisia</taxon>
    </lineage>
</organism>
<dbReference type="InterPro" id="IPR032675">
    <property type="entry name" value="LRR_dom_sf"/>
</dbReference>
<keyword evidence="4" id="KW-1185">Reference proteome</keyword>
<protein>
    <submittedName>
        <fullName evidence="3">Disease resistance protein (TIR-NBS-LRR class)</fullName>
    </submittedName>
</protein>
<dbReference type="InterPro" id="IPR044974">
    <property type="entry name" value="Disease_R_plants"/>
</dbReference>
<accession>A0A2U1NIV9</accession>
<dbReference type="GO" id="GO:0006952">
    <property type="term" value="P:defense response"/>
    <property type="evidence" value="ECO:0007669"/>
    <property type="project" value="InterPro"/>
</dbReference>
<dbReference type="Pfam" id="PF23282">
    <property type="entry name" value="WHD_ROQ1"/>
    <property type="match status" value="1"/>
</dbReference>
<comment type="caution">
    <text evidence="3">The sequence shown here is derived from an EMBL/GenBank/DDBJ whole genome shotgun (WGS) entry which is preliminary data.</text>
</comment>
<name>A0A2U1NIV9_ARTAN</name>
<feature type="domain" description="Disease resistance protein Roq1-like winged-helix" evidence="2">
    <location>
        <begin position="7"/>
        <end position="76"/>
    </location>
</feature>
<dbReference type="SUPFAM" id="SSF52058">
    <property type="entry name" value="L domain-like"/>
    <property type="match status" value="1"/>
</dbReference>
<gene>
    <name evidence="3" type="ORF">CTI12_AA124230</name>
</gene>
<evidence type="ECO:0000313" key="4">
    <source>
        <dbReference type="Proteomes" id="UP000245207"/>
    </source>
</evidence>
<evidence type="ECO:0000313" key="3">
    <source>
        <dbReference type="EMBL" id="PWA73437.1"/>
    </source>
</evidence>
<dbReference type="EMBL" id="PKPP01002738">
    <property type="protein sequence ID" value="PWA73437.1"/>
    <property type="molecule type" value="Genomic_DNA"/>
</dbReference>
<dbReference type="AlphaFoldDB" id="A0A2U1NIV9"/>
<proteinExistence type="predicted"/>
<dbReference type="OrthoDB" id="1422693at2759"/>
<dbReference type="Proteomes" id="UP000245207">
    <property type="component" value="Unassembled WGS sequence"/>
</dbReference>